<sequence length="210" mass="23376">MASDPEIQIKQPRTKRGQVTMRKLLDAATAEFGERGFHEASISSITSRAGVALGTFYTYFQSKDALFRALIVDLSGQIRADASAAIAGELDPLAIERRALHAFLEFASEHKEIYRIIDEAEFVDPEMYRYHYTTIAGRIAQRLRDGSKNDALRADIGEIEAWAIMGMNVFLGLRYAVWRAADDAGLDDVSRTANELLERGLSRGTSETAR</sequence>
<gene>
    <name evidence="6" type="ORF">HUV48_09660</name>
</gene>
<name>A0A850H3W1_9SPHN</name>
<dbReference type="SUPFAM" id="SSF46689">
    <property type="entry name" value="Homeodomain-like"/>
    <property type="match status" value="1"/>
</dbReference>
<dbReference type="InterPro" id="IPR001647">
    <property type="entry name" value="HTH_TetR"/>
</dbReference>
<dbReference type="Proteomes" id="UP000561438">
    <property type="component" value="Unassembled WGS sequence"/>
</dbReference>
<dbReference type="InterPro" id="IPR023772">
    <property type="entry name" value="DNA-bd_HTH_TetR-type_CS"/>
</dbReference>
<proteinExistence type="predicted"/>
<protein>
    <submittedName>
        <fullName evidence="6">TetR/AcrR family transcriptional regulator</fullName>
    </submittedName>
</protein>
<dbReference type="PANTHER" id="PTHR30055">
    <property type="entry name" value="HTH-TYPE TRANSCRIPTIONAL REGULATOR RUTR"/>
    <property type="match status" value="1"/>
</dbReference>
<keyword evidence="3" id="KW-0804">Transcription</keyword>
<keyword evidence="1" id="KW-0805">Transcription regulation</keyword>
<dbReference type="InterPro" id="IPR050109">
    <property type="entry name" value="HTH-type_TetR-like_transc_reg"/>
</dbReference>
<dbReference type="GO" id="GO:0000976">
    <property type="term" value="F:transcription cis-regulatory region binding"/>
    <property type="evidence" value="ECO:0007669"/>
    <property type="project" value="TreeGrafter"/>
</dbReference>
<evidence type="ECO:0000256" key="3">
    <source>
        <dbReference type="ARBA" id="ARBA00023163"/>
    </source>
</evidence>
<evidence type="ECO:0000259" key="5">
    <source>
        <dbReference type="PROSITE" id="PS50977"/>
    </source>
</evidence>
<dbReference type="Pfam" id="PF00440">
    <property type="entry name" value="TetR_N"/>
    <property type="match status" value="1"/>
</dbReference>
<evidence type="ECO:0000256" key="1">
    <source>
        <dbReference type="ARBA" id="ARBA00023015"/>
    </source>
</evidence>
<evidence type="ECO:0000256" key="4">
    <source>
        <dbReference type="PROSITE-ProRule" id="PRU00335"/>
    </source>
</evidence>
<dbReference type="EMBL" id="JABWGV010000003">
    <property type="protein sequence ID" value="NVD45280.1"/>
    <property type="molecule type" value="Genomic_DNA"/>
</dbReference>
<dbReference type="RefSeq" id="WP_176267577.1">
    <property type="nucleotide sequence ID" value="NZ_JABWGV010000003.1"/>
</dbReference>
<keyword evidence="2 4" id="KW-0238">DNA-binding</keyword>
<dbReference type="Gene3D" id="1.10.357.10">
    <property type="entry name" value="Tetracycline Repressor, domain 2"/>
    <property type="match status" value="1"/>
</dbReference>
<evidence type="ECO:0000256" key="2">
    <source>
        <dbReference type="ARBA" id="ARBA00023125"/>
    </source>
</evidence>
<evidence type="ECO:0000313" key="7">
    <source>
        <dbReference type="Proteomes" id="UP000561438"/>
    </source>
</evidence>
<reference evidence="6 7" key="1">
    <citation type="submission" date="2020-06" db="EMBL/GenBank/DDBJ databases">
        <title>Altererythrobacter sp. HHU K3-1.</title>
        <authorList>
            <person name="Zhang D."/>
            <person name="Xue H."/>
        </authorList>
    </citation>
    <scope>NUCLEOTIDE SEQUENCE [LARGE SCALE GENOMIC DNA]</scope>
    <source>
        <strain evidence="6 7">HHU K3-1</strain>
    </source>
</reference>
<dbReference type="PROSITE" id="PS01081">
    <property type="entry name" value="HTH_TETR_1"/>
    <property type="match status" value="1"/>
</dbReference>
<accession>A0A850H3W1</accession>
<dbReference type="PROSITE" id="PS50977">
    <property type="entry name" value="HTH_TETR_2"/>
    <property type="match status" value="1"/>
</dbReference>
<keyword evidence="7" id="KW-1185">Reference proteome</keyword>
<dbReference type="GO" id="GO:0003700">
    <property type="term" value="F:DNA-binding transcription factor activity"/>
    <property type="evidence" value="ECO:0007669"/>
    <property type="project" value="TreeGrafter"/>
</dbReference>
<feature type="DNA-binding region" description="H-T-H motif" evidence="4">
    <location>
        <begin position="41"/>
        <end position="60"/>
    </location>
</feature>
<organism evidence="6 7">
    <name type="scientific">Qipengyuania atrilutea</name>
    <dbReference type="NCBI Taxonomy" id="2744473"/>
    <lineage>
        <taxon>Bacteria</taxon>
        <taxon>Pseudomonadati</taxon>
        <taxon>Pseudomonadota</taxon>
        <taxon>Alphaproteobacteria</taxon>
        <taxon>Sphingomonadales</taxon>
        <taxon>Erythrobacteraceae</taxon>
        <taxon>Qipengyuania</taxon>
    </lineage>
</organism>
<dbReference type="PANTHER" id="PTHR30055:SF234">
    <property type="entry name" value="HTH-TYPE TRANSCRIPTIONAL REGULATOR BETI"/>
    <property type="match status" value="1"/>
</dbReference>
<comment type="caution">
    <text evidence="6">The sequence shown here is derived from an EMBL/GenBank/DDBJ whole genome shotgun (WGS) entry which is preliminary data.</text>
</comment>
<evidence type="ECO:0000313" key="6">
    <source>
        <dbReference type="EMBL" id="NVD45280.1"/>
    </source>
</evidence>
<dbReference type="PRINTS" id="PR00455">
    <property type="entry name" value="HTHTETR"/>
</dbReference>
<dbReference type="InterPro" id="IPR009057">
    <property type="entry name" value="Homeodomain-like_sf"/>
</dbReference>
<feature type="domain" description="HTH tetR-type" evidence="5">
    <location>
        <begin position="18"/>
        <end position="78"/>
    </location>
</feature>
<dbReference type="AlphaFoldDB" id="A0A850H3W1"/>
<dbReference type="Gene3D" id="1.10.10.60">
    <property type="entry name" value="Homeodomain-like"/>
    <property type="match status" value="1"/>
</dbReference>